<dbReference type="InterPro" id="IPR017896">
    <property type="entry name" value="4Fe4S_Fe-S-bd"/>
</dbReference>
<dbReference type="Pfam" id="PF13484">
    <property type="entry name" value="Fer4_16"/>
    <property type="match status" value="1"/>
</dbReference>
<keyword evidence="4" id="KW-0411">Iron-sulfur</keyword>
<evidence type="ECO:0000256" key="4">
    <source>
        <dbReference type="ARBA" id="ARBA00023014"/>
    </source>
</evidence>
<dbReference type="GO" id="GO:0046872">
    <property type="term" value="F:metal ion binding"/>
    <property type="evidence" value="ECO:0007669"/>
    <property type="project" value="UniProtKB-KW"/>
</dbReference>
<dbReference type="InterPro" id="IPR017900">
    <property type="entry name" value="4Fe4S_Fe_S_CS"/>
</dbReference>
<evidence type="ECO:0000256" key="2">
    <source>
        <dbReference type="ARBA" id="ARBA00022723"/>
    </source>
</evidence>
<dbReference type="GO" id="GO:0008616">
    <property type="term" value="P:tRNA queuosine(34) biosynthetic process"/>
    <property type="evidence" value="ECO:0007669"/>
    <property type="project" value="InterPro"/>
</dbReference>
<keyword evidence="1" id="KW-0004">4Fe-4S</keyword>
<evidence type="ECO:0000259" key="5">
    <source>
        <dbReference type="PROSITE" id="PS51379"/>
    </source>
</evidence>
<dbReference type="PROSITE" id="PS51379">
    <property type="entry name" value="4FE4S_FER_2"/>
    <property type="match status" value="1"/>
</dbReference>
<dbReference type="Gene3D" id="3.30.70.20">
    <property type="match status" value="1"/>
</dbReference>
<evidence type="ECO:0000313" key="7">
    <source>
        <dbReference type="Proteomes" id="UP000320776"/>
    </source>
</evidence>
<keyword evidence="2" id="KW-0479">Metal-binding</keyword>
<keyword evidence="3" id="KW-0408">Iron</keyword>
<dbReference type="PANTHER" id="PTHR30002">
    <property type="entry name" value="EPOXYQUEUOSINE REDUCTASE"/>
    <property type="match status" value="1"/>
</dbReference>
<proteinExistence type="predicted"/>
<protein>
    <submittedName>
        <fullName evidence="6">Epoxyqueuosine reductase</fullName>
        <ecNumber evidence="6">1.17.99.6</ecNumber>
    </submittedName>
</protein>
<dbReference type="GO" id="GO:0052693">
    <property type="term" value="F:epoxyqueuosine reductase activity"/>
    <property type="evidence" value="ECO:0007669"/>
    <property type="project" value="UniProtKB-EC"/>
</dbReference>
<dbReference type="SUPFAM" id="SSF46548">
    <property type="entry name" value="alpha-helical ferredoxin"/>
    <property type="match status" value="1"/>
</dbReference>
<evidence type="ECO:0000256" key="1">
    <source>
        <dbReference type="ARBA" id="ARBA00022485"/>
    </source>
</evidence>
<dbReference type="KEGG" id="sted:SPTER_07570"/>
<dbReference type="EC" id="1.17.99.6" evidence="6"/>
<dbReference type="PANTHER" id="PTHR30002:SF4">
    <property type="entry name" value="EPOXYQUEUOSINE REDUCTASE"/>
    <property type="match status" value="1"/>
</dbReference>
<accession>A0A517DQ63</accession>
<evidence type="ECO:0000256" key="3">
    <source>
        <dbReference type="ARBA" id="ARBA00023004"/>
    </source>
</evidence>
<gene>
    <name evidence="6" type="primary">queG_1</name>
    <name evidence="6" type="ORF">SPTER_07570</name>
</gene>
<dbReference type="PROSITE" id="PS00198">
    <property type="entry name" value="4FE4S_FER_1"/>
    <property type="match status" value="1"/>
</dbReference>
<dbReference type="Proteomes" id="UP000320776">
    <property type="component" value="Chromosome"/>
</dbReference>
<organism evidence="6 7">
    <name type="scientific">Sporomusa termitida</name>
    <dbReference type="NCBI Taxonomy" id="2377"/>
    <lineage>
        <taxon>Bacteria</taxon>
        <taxon>Bacillati</taxon>
        <taxon>Bacillota</taxon>
        <taxon>Negativicutes</taxon>
        <taxon>Selenomonadales</taxon>
        <taxon>Sporomusaceae</taxon>
        <taxon>Sporomusa</taxon>
    </lineage>
</organism>
<dbReference type="OrthoDB" id="9784571at2"/>
<sequence>MNSPATTLLIRLKQNNCRGTVVPIHLLSNLQQELAALLQAKVLDNNLIQKYLNQFQYDYSALLPSARSIIVIAVPQPLTALNLIWREAEHTIIIPPTYVYGEAEKLVFQIAESELKKESFSLARANLPLKLLAVKSGLSQYGRNNITYIAGMGSYYRLIALISDMPSDAAAWRGVQRMPACDTCSACLNNCPTKCIDIKRNIIHASQCLTFLNEATEPFPDWVSSDWHNSIVGCMRCQMVCPQNRNYSIIKNLKEVLTEADINSLLYADNFTSLPKNTRALLEKINLNDYEITIIQRNLKALLLSAS</sequence>
<name>A0A517DQ63_9FIRM</name>
<dbReference type="GO" id="GO:0051539">
    <property type="term" value="F:4 iron, 4 sulfur cluster binding"/>
    <property type="evidence" value="ECO:0007669"/>
    <property type="project" value="UniProtKB-KW"/>
</dbReference>
<feature type="domain" description="4Fe-4S ferredoxin-type" evidence="5">
    <location>
        <begin position="172"/>
        <end position="201"/>
    </location>
</feature>
<evidence type="ECO:0000313" key="6">
    <source>
        <dbReference type="EMBL" id="QDR79482.1"/>
    </source>
</evidence>
<dbReference type="InterPro" id="IPR004453">
    <property type="entry name" value="QueG"/>
</dbReference>
<keyword evidence="6" id="KW-0560">Oxidoreductase</keyword>
<dbReference type="AlphaFoldDB" id="A0A517DQ63"/>
<reference evidence="6 7" key="1">
    <citation type="submission" date="2019-02" db="EMBL/GenBank/DDBJ databases">
        <title>Closed genome of Sporomusa termitida DSM 4440.</title>
        <authorList>
            <person name="Poehlein A."/>
            <person name="Daniel R."/>
        </authorList>
    </citation>
    <scope>NUCLEOTIDE SEQUENCE [LARGE SCALE GENOMIC DNA]</scope>
    <source>
        <strain evidence="6 7">DSM 4440</strain>
    </source>
</reference>
<keyword evidence="7" id="KW-1185">Reference proteome</keyword>
<dbReference type="EMBL" id="CP036259">
    <property type="protein sequence ID" value="QDR79482.1"/>
    <property type="molecule type" value="Genomic_DNA"/>
</dbReference>